<dbReference type="EMBL" id="FRBH01000014">
    <property type="protein sequence ID" value="SHL67332.1"/>
    <property type="molecule type" value="Genomic_DNA"/>
</dbReference>
<sequence>MIVHKYYIFMYNQNINYMKKKLILLLTTLSFLYSCKNDDEFNKENSDVKNYGKNLSQKDELKQEFSKALAKALANNVELRKFIKEEALKMFDNDYDILYQIVKDEKIGDSSFRDIVLEYYDKKENLNILEQYYPTLTIFVPELPLNTFSAKKWNAENEIPLVAYTLIGVYDIPIVDSTGEITFLKGEYIPSFPVVVVKENERVRVDNTHSLKSINSLNTDSYNFEFLDESFNGALSSKKNTSSRSARIIDDKLISAYQIYQNNDGWQRDYIYYDITPSQNRGQFKYNYMEHLTSFRLNNAEVLNKISDQTGDPVLNRLLDPGGKGVGSLPRAPWTGGNFEFKIDILLNAKNGIGTSITKYLSVRPEELYSTNYALHYTYVGRIRIPVIQVLTSLTPKVVPLDIQLFNWDLNEYASSIKIQIEEVDLTEEESRSDTRTVEFATNFGIDPSVGFLKKIGLKFGASLKTVNTRVVNYKVTKQSDPLGDVIINFADNFLTNIPGTRERYGMYNPREYDSGDYTITVQPKRVQ</sequence>
<dbReference type="AlphaFoldDB" id="A0A1M7CJ82"/>
<proteinExistence type="predicted"/>
<dbReference type="PROSITE" id="PS51257">
    <property type="entry name" value="PROKAR_LIPOPROTEIN"/>
    <property type="match status" value="1"/>
</dbReference>
<gene>
    <name evidence="1" type="ORF">SAMN05443634_1145</name>
</gene>
<accession>A0A1M7CJ82</accession>
<name>A0A1M7CJ82_9FLAO</name>
<protein>
    <submittedName>
        <fullName evidence="1">Uncharacterized protein</fullName>
    </submittedName>
</protein>
<evidence type="ECO:0000313" key="2">
    <source>
        <dbReference type="Proteomes" id="UP000184120"/>
    </source>
</evidence>
<organism evidence="1 2">
    <name type="scientific">Chishuiella changwenlii</name>
    <dbReference type="NCBI Taxonomy" id="1434701"/>
    <lineage>
        <taxon>Bacteria</taxon>
        <taxon>Pseudomonadati</taxon>
        <taxon>Bacteroidota</taxon>
        <taxon>Flavobacteriia</taxon>
        <taxon>Flavobacteriales</taxon>
        <taxon>Weeksellaceae</taxon>
        <taxon>Chishuiella</taxon>
    </lineage>
</organism>
<dbReference type="Proteomes" id="UP000184120">
    <property type="component" value="Unassembled WGS sequence"/>
</dbReference>
<evidence type="ECO:0000313" key="1">
    <source>
        <dbReference type="EMBL" id="SHL67332.1"/>
    </source>
</evidence>
<reference evidence="2" key="1">
    <citation type="submission" date="2016-11" db="EMBL/GenBank/DDBJ databases">
        <authorList>
            <person name="Varghese N."/>
            <person name="Submissions S."/>
        </authorList>
    </citation>
    <scope>NUCLEOTIDE SEQUENCE [LARGE SCALE GENOMIC DNA]</scope>
    <source>
        <strain evidence="2">DSM 27989</strain>
    </source>
</reference>